<proteinExistence type="predicted"/>
<feature type="region of interest" description="Disordered" evidence="1">
    <location>
        <begin position="120"/>
        <end position="146"/>
    </location>
</feature>
<reference evidence="3" key="1">
    <citation type="journal article" date="2019" name="Int. J. Syst. Evol. Microbiol.">
        <title>The Global Catalogue of Microorganisms (GCM) 10K type strain sequencing project: providing services to taxonomists for standard genome sequencing and annotation.</title>
        <authorList>
            <consortium name="The Broad Institute Genomics Platform"/>
            <consortium name="The Broad Institute Genome Sequencing Center for Infectious Disease"/>
            <person name="Wu L."/>
            <person name="Ma J."/>
        </authorList>
    </citation>
    <scope>NUCLEOTIDE SEQUENCE [LARGE SCALE GENOMIC DNA]</scope>
    <source>
        <strain evidence="3">JCM 3380</strain>
    </source>
</reference>
<feature type="compositionally biased region" description="Basic residues" evidence="1">
    <location>
        <begin position="132"/>
        <end position="146"/>
    </location>
</feature>
<keyword evidence="3" id="KW-1185">Reference proteome</keyword>
<evidence type="ECO:0000256" key="1">
    <source>
        <dbReference type="SAM" id="MobiDB-lite"/>
    </source>
</evidence>
<evidence type="ECO:0000313" key="3">
    <source>
        <dbReference type="Proteomes" id="UP001500416"/>
    </source>
</evidence>
<feature type="compositionally biased region" description="Gly residues" evidence="1">
    <location>
        <begin position="77"/>
        <end position="89"/>
    </location>
</feature>
<dbReference type="Proteomes" id="UP001500416">
    <property type="component" value="Unassembled WGS sequence"/>
</dbReference>
<organism evidence="2 3">
    <name type="scientific">Saccharothrix mutabilis subsp. mutabilis</name>
    <dbReference type="NCBI Taxonomy" id="66855"/>
    <lineage>
        <taxon>Bacteria</taxon>
        <taxon>Bacillati</taxon>
        <taxon>Actinomycetota</taxon>
        <taxon>Actinomycetes</taxon>
        <taxon>Pseudonocardiales</taxon>
        <taxon>Pseudonocardiaceae</taxon>
        <taxon>Saccharothrix</taxon>
    </lineage>
</organism>
<accession>A0ABP3DE84</accession>
<evidence type="ECO:0000313" key="2">
    <source>
        <dbReference type="EMBL" id="GAA0230476.1"/>
    </source>
</evidence>
<gene>
    <name evidence="2" type="ORF">GCM10010492_31270</name>
</gene>
<sequence>MQVQGVQTREQRARAGVAEGCLYPLAAGRRFSGQEEDPGEQELPLAGLASGHQLLVVQAQGDQVACGRHLVREQGGQGFYGDRGSGFGVHGSTIGPDDGLGEQRKPNCGQLRACGQTSEEAFCGPDRPQKASGRRRPPLVGRRVAR</sequence>
<comment type="caution">
    <text evidence="2">The sequence shown here is derived from an EMBL/GenBank/DDBJ whole genome shotgun (WGS) entry which is preliminary data.</text>
</comment>
<name>A0ABP3DE84_9PSEU</name>
<protein>
    <submittedName>
        <fullName evidence="2">Uncharacterized protein</fullName>
    </submittedName>
</protein>
<dbReference type="EMBL" id="BAAABU010000005">
    <property type="protein sequence ID" value="GAA0230476.1"/>
    <property type="molecule type" value="Genomic_DNA"/>
</dbReference>
<feature type="region of interest" description="Disordered" evidence="1">
    <location>
        <begin position="77"/>
        <end position="106"/>
    </location>
</feature>